<keyword evidence="2" id="KW-1185">Reference proteome</keyword>
<evidence type="ECO:0000313" key="2">
    <source>
        <dbReference type="Proteomes" id="UP001208649"/>
    </source>
</evidence>
<accession>A0ABT2W959</accession>
<dbReference type="InterPro" id="IPR023885">
    <property type="entry name" value="4Fe4S-binding_SPASM_dom"/>
</dbReference>
<comment type="caution">
    <text evidence="1">The sequence shown here is derived from an EMBL/GenBank/DDBJ whole genome shotgun (WGS) entry which is preliminary data.</text>
</comment>
<dbReference type="InterPro" id="IPR013785">
    <property type="entry name" value="Aldolase_TIM"/>
</dbReference>
<dbReference type="SUPFAM" id="SSF102114">
    <property type="entry name" value="Radical SAM enzymes"/>
    <property type="match status" value="1"/>
</dbReference>
<dbReference type="RefSeq" id="WP_263004016.1">
    <property type="nucleotide sequence ID" value="NZ_JAOTEM010000004.1"/>
</dbReference>
<sequence length="367" mass="43195">MNFFKLFPNCLITIGKINAVIHDLERNSSELIPVDFAKIILELDNKIPVTKVIENYNEDEKEIILKNIEYFIAKDYGIYCSAEMFSLFPKMSTSFEEPNTISNAVVELSSITRKTLKKIFTNIVEMGCFDICLVSYEEIHEEEFLNIIDVINIDRIKSLEITSKWHDQINDTFFQKINKIDSSIYKLSFFSAPFDNYFKFDENIFFEREFSTQNITSFKYCGKVEKKYLFTDMSKYLEAKNYNSCLHKKIAVDKYGNIRNCPSMPQSFGNINNITLDAALQHKDFKKYWKLGKDKIEVCKDCEFRYICTDCRAYTERTNENREGLDVSKPLKCGYDPYTGEWEEWSTNPLKKKAIKYYGMQELVKRN</sequence>
<organism evidence="1 2">
    <name type="scientific">Chryseobacterium edaphi</name>
    <dbReference type="NCBI Taxonomy" id="2976532"/>
    <lineage>
        <taxon>Bacteria</taxon>
        <taxon>Pseudomonadati</taxon>
        <taxon>Bacteroidota</taxon>
        <taxon>Flavobacteriia</taxon>
        <taxon>Flavobacteriales</taxon>
        <taxon>Weeksellaceae</taxon>
        <taxon>Chryseobacterium group</taxon>
        <taxon>Chryseobacterium</taxon>
    </lineage>
</organism>
<reference evidence="2" key="1">
    <citation type="submission" date="2023-07" db="EMBL/GenBank/DDBJ databases">
        <title>Chryseobacterium sp. strain PBS4-4 Genome sequencing and assembly.</title>
        <authorList>
            <person name="Jung Y."/>
        </authorList>
    </citation>
    <scope>NUCLEOTIDE SEQUENCE [LARGE SCALE GENOMIC DNA]</scope>
    <source>
        <strain evidence="2">PBS4-4</strain>
    </source>
</reference>
<dbReference type="InterPro" id="IPR026497">
    <property type="entry name" value="GRASP-with-SPASM"/>
</dbReference>
<dbReference type="Proteomes" id="UP001208649">
    <property type="component" value="Unassembled WGS sequence"/>
</dbReference>
<dbReference type="InterPro" id="IPR058240">
    <property type="entry name" value="rSAM_sf"/>
</dbReference>
<name>A0ABT2W959_9FLAO</name>
<proteinExistence type="predicted"/>
<dbReference type="EMBL" id="JAOTEM010000004">
    <property type="protein sequence ID" value="MCU7618503.1"/>
    <property type="molecule type" value="Genomic_DNA"/>
</dbReference>
<dbReference type="NCBIfam" id="TIGR04085">
    <property type="entry name" value="rSAM_more_4Fe4S"/>
    <property type="match status" value="1"/>
</dbReference>
<dbReference type="NCBIfam" id="TIGR04193">
    <property type="entry name" value="SPASM_w_grasp"/>
    <property type="match status" value="1"/>
</dbReference>
<evidence type="ECO:0000313" key="1">
    <source>
        <dbReference type="EMBL" id="MCU7618503.1"/>
    </source>
</evidence>
<gene>
    <name evidence="1" type="primary">gwsS</name>
    <name evidence="1" type="ORF">NZ698_14980</name>
</gene>
<protein>
    <submittedName>
        <fullName evidence="1">Grasp-with-spasm system SPASM domain peptide maturase</fullName>
    </submittedName>
</protein>
<dbReference type="Gene3D" id="3.20.20.70">
    <property type="entry name" value="Aldolase class I"/>
    <property type="match status" value="1"/>
</dbReference>